<evidence type="ECO:0000313" key="1">
    <source>
        <dbReference type="EMBL" id="EEE04604.1"/>
    </source>
</evidence>
<reference evidence="1 2" key="1">
    <citation type="journal article" date="2012" name="J. Bacteriol.">
        <title>Draft Genome Sequence Determination for Cystic Fibrosis and Chronic Granulomatous Disease Burkholderia multivorans Isolates.</title>
        <authorList>
            <person name="Varga J.J."/>
            <person name="Losada L."/>
            <person name="Zelazny A.M."/>
            <person name="Brinkac L."/>
            <person name="Harkins D."/>
            <person name="Radune D."/>
            <person name="Hostetler J."/>
            <person name="Sampaio E.P."/>
            <person name="Ronning C.M."/>
            <person name="Nierman W.C."/>
            <person name="Greenberg D.E."/>
            <person name="Holland S.M."/>
            <person name="Goldberg J.B."/>
        </authorList>
    </citation>
    <scope>NUCLEOTIDE SEQUENCE [LARGE SCALE GENOMIC DNA]</scope>
    <source>
        <strain evidence="1 2">CGD2</strain>
    </source>
</reference>
<dbReference type="EMBL" id="ACFC01000014">
    <property type="protein sequence ID" value="EEE04604.1"/>
    <property type="molecule type" value="Genomic_DNA"/>
</dbReference>
<dbReference type="AlphaFoldDB" id="B9BX94"/>
<protein>
    <submittedName>
        <fullName evidence="1">Uncharacterized protein</fullName>
    </submittedName>
</protein>
<proteinExistence type="predicted"/>
<sequence length="142" mass="16046">MPNNNELSEQIRAVCNAHVVTMGDDFALGADRLVRRILALLASHPIQPEPRECRHCGWMCIPNSTPSKTWYPLPQPEPRAEVTDTERLDFLARTGIAIRNEHTSGRWYLQAPYHTKIACVDDFKRFDTFRAAIDAARAGEAS</sequence>
<dbReference type="Proteomes" id="UP000004535">
    <property type="component" value="Unassembled WGS sequence"/>
</dbReference>
<gene>
    <name evidence="1" type="ORF">BURMUCGD2_2513</name>
</gene>
<organism evidence="1 2">
    <name type="scientific">Burkholderia multivorans CGD2</name>
    <dbReference type="NCBI Taxonomy" id="513052"/>
    <lineage>
        <taxon>Bacteria</taxon>
        <taxon>Pseudomonadati</taxon>
        <taxon>Pseudomonadota</taxon>
        <taxon>Betaproteobacteria</taxon>
        <taxon>Burkholderiales</taxon>
        <taxon>Burkholderiaceae</taxon>
        <taxon>Burkholderia</taxon>
        <taxon>Burkholderia cepacia complex</taxon>
    </lineage>
</organism>
<comment type="caution">
    <text evidence="1">The sequence shown here is derived from an EMBL/GenBank/DDBJ whole genome shotgun (WGS) entry which is preliminary data.</text>
</comment>
<evidence type="ECO:0000313" key="2">
    <source>
        <dbReference type="Proteomes" id="UP000004535"/>
    </source>
</evidence>
<name>B9BX94_9BURK</name>
<dbReference type="RefSeq" id="WP_006407508.1">
    <property type="nucleotide sequence ID" value="NZ_ACFC01000014.1"/>
</dbReference>
<accession>B9BX94</accession>